<evidence type="ECO:0000256" key="7">
    <source>
        <dbReference type="ARBA" id="ARBA00023125"/>
    </source>
</evidence>
<evidence type="ECO:0000256" key="4">
    <source>
        <dbReference type="ARBA" id="ARBA00022741"/>
    </source>
</evidence>
<dbReference type="InterPro" id="IPR013317">
    <property type="entry name" value="DnaA_dom"/>
</dbReference>
<dbReference type="GO" id="GO:0006270">
    <property type="term" value="P:DNA replication initiation"/>
    <property type="evidence" value="ECO:0007669"/>
    <property type="project" value="UniProtKB-UniRule"/>
</dbReference>
<evidence type="ECO:0000259" key="13">
    <source>
        <dbReference type="SMART" id="SM00382"/>
    </source>
</evidence>
<dbReference type="Proteomes" id="UP000029556">
    <property type="component" value="Unassembled WGS sequence"/>
</dbReference>
<feature type="binding site" evidence="8">
    <location>
        <position position="178"/>
    </location>
    <ligand>
        <name>ATP</name>
        <dbReference type="ChEBI" id="CHEBI:30616"/>
    </ligand>
</feature>
<feature type="region of interest" description="Disordered" evidence="12">
    <location>
        <begin position="95"/>
        <end position="126"/>
    </location>
</feature>
<evidence type="ECO:0000256" key="3">
    <source>
        <dbReference type="ARBA" id="ARBA00022705"/>
    </source>
</evidence>
<evidence type="ECO:0000313" key="16">
    <source>
        <dbReference type="Proteomes" id="UP000029556"/>
    </source>
</evidence>
<evidence type="ECO:0000256" key="1">
    <source>
        <dbReference type="ARBA" id="ARBA00006583"/>
    </source>
</evidence>
<evidence type="ECO:0000256" key="9">
    <source>
        <dbReference type="NCBIfam" id="TIGR00362"/>
    </source>
</evidence>
<dbReference type="InterPro" id="IPR013159">
    <property type="entry name" value="DnaA_C"/>
</dbReference>
<keyword evidence="2 8" id="KW-0963">Cytoplasm</keyword>
<sequence length="470" mass="53749">MNVSPNQAWGQALALIRENVSKQQYDTWFQPISYESFDETTRTLLIQVPSPFVYEYLEENYIDLLSKVLRRSFCDNIRLKYRIVTDQEHHLTQDVEAEQTDVTGVKPQKKTRANQPPSALDAAQPQQLDPNLNPHLTFNNYIEGDSNKLPRSVGMSIAEHPNKTQFNPMFIYGPSGCGKTHLINAIGMLSKQLYPQKRVLYVSARLFQVQYTNAVLQNSVNDFINFYQTIDLLIVDDIQEWMTATKTQDTFFHIFNHLFRNGKRIILASDRPPVDLKGMNERLLTRFACGLIAELEKPNLQLCIDILNSKIQRDGLQIPDDVVQYIAQTANGSVRDLQGVINSLLAYSVVYNSVVDMRLAQRVIQRAVKIDDKPLTIDEILDTVCRHFNVTVSAVNSKSRKQELVTARQLSMYLAQKYTKMPASRIGKLVGGRDHSTVIHSCSRIEQRLKLDSMFSNEVMSIENSFKLKQ</sequence>
<evidence type="ECO:0000256" key="6">
    <source>
        <dbReference type="ARBA" id="ARBA00023121"/>
    </source>
</evidence>
<evidence type="ECO:0000256" key="5">
    <source>
        <dbReference type="ARBA" id="ARBA00022840"/>
    </source>
</evidence>
<dbReference type="PANTHER" id="PTHR30050">
    <property type="entry name" value="CHROMOSOMAL REPLICATION INITIATOR PROTEIN DNAA"/>
    <property type="match status" value="1"/>
</dbReference>
<dbReference type="Gene3D" id="3.40.50.300">
    <property type="entry name" value="P-loop containing nucleotide triphosphate hydrolases"/>
    <property type="match status" value="1"/>
</dbReference>
<dbReference type="SMART" id="SM00760">
    <property type="entry name" value="Bac_DnaA_C"/>
    <property type="match status" value="1"/>
</dbReference>
<dbReference type="GO" id="GO:0005524">
    <property type="term" value="F:ATP binding"/>
    <property type="evidence" value="ECO:0007669"/>
    <property type="project" value="UniProtKB-UniRule"/>
</dbReference>
<feature type="region of interest" description="Domain I, interacts with DnaA modulators" evidence="8">
    <location>
        <begin position="1"/>
        <end position="98"/>
    </location>
</feature>
<keyword evidence="4 8" id="KW-0547">Nucleotide-binding</keyword>
<proteinExistence type="inferred from homology"/>
<dbReference type="InterPro" id="IPR010921">
    <property type="entry name" value="Trp_repressor/repl_initiator"/>
</dbReference>
<feature type="domain" description="Chromosomal replication initiator DnaA C-terminal" evidence="14">
    <location>
        <begin position="376"/>
        <end position="445"/>
    </location>
</feature>
<comment type="caution">
    <text evidence="8">Lacks conserved residue(s) required for the propagation of feature annotation.</text>
</comment>
<dbReference type="RefSeq" id="WP_036873426.1">
    <property type="nucleotide sequence ID" value="NZ_JRNN01000070.1"/>
</dbReference>
<dbReference type="Pfam" id="PF08299">
    <property type="entry name" value="Bac_DnaA_C"/>
    <property type="match status" value="1"/>
</dbReference>
<dbReference type="Gene3D" id="1.10.8.60">
    <property type="match status" value="1"/>
</dbReference>
<dbReference type="InterPro" id="IPR003593">
    <property type="entry name" value="AAA+_ATPase"/>
</dbReference>
<feature type="binding site" evidence="8">
    <location>
        <position position="180"/>
    </location>
    <ligand>
        <name>ATP</name>
        <dbReference type="ChEBI" id="CHEBI:30616"/>
    </ligand>
</feature>
<feature type="region of interest" description="Domain IV, binds dsDNA" evidence="8">
    <location>
        <begin position="349"/>
        <end position="470"/>
    </location>
</feature>
<feature type="binding site" evidence="8">
    <location>
        <position position="176"/>
    </location>
    <ligand>
        <name>ATP</name>
        <dbReference type="ChEBI" id="CHEBI:30616"/>
    </ligand>
</feature>
<dbReference type="InterPro" id="IPR038454">
    <property type="entry name" value="DnaA_N_sf"/>
</dbReference>
<dbReference type="CDD" id="cd06571">
    <property type="entry name" value="Bac_DnaA_C"/>
    <property type="match status" value="1"/>
</dbReference>
<evidence type="ECO:0000256" key="11">
    <source>
        <dbReference type="RuleBase" id="RU004227"/>
    </source>
</evidence>
<keyword evidence="3 8" id="KW-0235">DNA replication</keyword>
<comment type="caution">
    <text evidence="15">The sequence shown here is derived from an EMBL/GenBank/DDBJ whole genome shotgun (WGS) entry which is preliminary data.</text>
</comment>
<evidence type="ECO:0000259" key="14">
    <source>
        <dbReference type="SMART" id="SM00760"/>
    </source>
</evidence>
<dbReference type="EMBL" id="JRNN01000070">
    <property type="protein sequence ID" value="KGF34401.1"/>
    <property type="molecule type" value="Genomic_DNA"/>
</dbReference>
<comment type="function">
    <text evidence="8 10">Plays an essential role in the initiation and regulation of chromosomal replication. ATP-DnaA binds to the origin of replication (oriC) to initiate formation of the DNA replication initiation complex once per cell cycle. Binds the DnaA box (a 9 base pair repeat at the origin) and separates the double-stranded (ds)DNA. Forms a right-handed helical filament on oriC DNA; dsDNA binds to the exterior of the filament while single-stranded (ss)DNA is stabiized in the filament's interior. The ATP-DnaA-oriC complex binds and stabilizes one strand of the AT-rich DNA unwinding element (DUE), permitting loading of DNA polymerase. After initiation quickly degrades to an ADP-DnaA complex that is not apt for DNA replication. Binds acidic phospholipids.</text>
</comment>
<dbReference type="Gene3D" id="3.30.300.180">
    <property type="match status" value="1"/>
</dbReference>
<dbReference type="GO" id="GO:0006275">
    <property type="term" value="P:regulation of DNA replication"/>
    <property type="evidence" value="ECO:0007669"/>
    <property type="project" value="UniProtKB-UniRule"/>
</dbReference>
<evidence type="ECO:0000313" key="15">
    <source>
        <dbReference type="EMBL" id="KGF34401.1"/>
    </source>
</evidence>
<dbReference type="InterPro" id="IPR027417">
    <property type="entry name" value="P-loop_NTPase"/>
</dbReference>
<evidence type="ECO:0000256" key="12">
    <source>
        <dbReference type="SAM" id="MobiDB-lite"/>
    </source>
</evidence>
<dbReference type="SMART" id="SM00382">
    <property type="entry name" value="AAA"/>
    <property type="match status" value="1"/>
</dbReference>
<feature type="domain" description="AAA+ ATPase" evidence="13">
    <location>
        <begin position="165"/>
        <end position="297"/>
    </location>
</feature>
<evidence type="ECO:0000256" key="8">
    <source>
        <dbReference type="HAMAP-Rule" id="MF_00377"/>
    </source>
</evidence>
<keyword evidence="7 8" id="KW-0238">DNA-binding</keyword>
<dbReference type="HAMAP" id="MF_00377">
    <property type="entry name" value="DnaA_bact"/>
    <property type="match status" value="1"/>
</dbReference>
<dbReference type="OrthoDB" id="9807019at2"/>
<evidence type="ECO:0000256" key="2">
    <source>
        <dbReference type="ARBA" id="ARBA00022490"/>
    </source>
</evidence>
<dbReference type="PANTHER" id="PTHR30050:SF2">
    <property type="entry name" value="CHROMOSOMAL REPLICATION INITIATOR PROTEIN DNAA"/>
    <property type="match status" value="1"/>
</dbReference>
<dbReference type="PROSITE" id="PS01008">
    <property type="entry name" value="DNAA"/>
    <property type="match status" value="1"/>
</dbReference>
<dbReference type="CDD" id="cd00009">
    <property type="entry name" value="AAA"/>
    <property type="match status" value="1"/>
</dbReference>
<comment type="subcellular location">
    <subcellularLocation>
        <location evidence="8">Cytoplasm</location>
    </subcellularLocation>
</comment>
<dbReference type="Gene3D" id="1.10.1750.10">
    <property type="match status" value="1"/>
</dbReference>
<dbReference type="GO" id="GO:0003688">
    <property type="term" value="F:DNA replication origin binding"/>
    <property type="evidence" value="ECO:0007669"/>
    <property type="project" value="UniProtKB-UniRule"/>
</dbReference>
<reference evidence="15 16" key="1">
    <citation type="submission" date="2014-07" db="EMBL/GenBank/DDBJ databases">
        <authorList>
            <person name="McCorrison J."/>
            <person name="Sanka R."/>
            <person name="Torralba M."/>
            <person name="Gillis M."/>
            <person name="Haft D.H."/>
            <person name="Methe B."/>
            <person name="Sutton G."/>
            <person name="Nelson K.E."/>
        </authorList>
    </citation>
    <scope>NUCLEOTIDE SEQUENCE [LARGE SCALE GENOMIC DNA]</scope>
    <source>
        <strain evidence="15 16">DNF00853</strain>
    </source>
</reference>
<keyword evidence="6 8" id="KW-0446">Lipid-binding</keyword>
<comment type="subunit">
    <text evidence="8">Oligomerizes as a right-handed, spiral filament on DNA at oriC.</text>
</comment>
<dbReference type="GO" id="GO:0008289">
    <property type="term" value="F:lipid binding"/>
    <property type="evidence" value="ECO:0007669"/>
    <property type="project" value="UniProtKB-KW"/>
</dbReference>
<dbReference type="Pfam" id="PF11638">
    <property type="entry name" value="DnaA_N"/>
    <property type="match status" value="1"/>
</dbReference>
<dbReference type="InterPro" id="IPR018312">
    <property type="entry name" value="Chromosome_initiator_DnaA_CS"/>
</dbReference>
<comment type="similarity">
    <text evidence="1 8 11">Belongs to the DnaA family.</text>
</comment>
<dbReference type="InterPro" id="IPR001957">
    <property type="entry name" value="Chromosome_initiator_DnaA"/>
</dbReference>
<dbReference type="GO" id="GO:0005886">
    <property type="term" value="C:plasma membrane"/>
    <property type="evidence" value="ECO:0007669"/>
    <property type="project" value="TreeGrafter"/>
</dbReference>
<dbReference type="SUPFAM" id="SSF52540">
    <property type="entry name" value="P-loop containing nucleoside triphosphate hydrolases"/>
    <property type="match status" value="1"/>
</dbReference>
<protein>
    <recommendedName>
        <fullName evidence="8 9">Chromosomal replication initiator protein DnaA</fullName>
    </recommendedName>
</protein>
<dbReference type="NCBIfam" id="TIGR00362">
    <property type="entry name" value="DnaA"/>
    <property type="match status" value="1"/>
</dbReference>
<keyword evidence="5 8" id="KW-0067">ATP-binding</keyword>
<evidence type="ECO:0000256" key="10">
    <source>
        <dbReference type="RuleBase" id="RU000577"/>
    </source>
</evidence>
<dbReference type="AlphaFoldDB" id="A0A095ZJ67"/>
<dbReference type="PRINTS" id="PR00051">
    <property type="entry name" value="DNAA"/>
</dbReference>
<accession>A0A095ZJ67</accession>
<gene>
    <name evidence="8" type="primary">dnaA</name>
    <name evidence="15" type="ORF">HMPREF2137_08170</name>
</gene>
<organism evidence="15 16">
    <name type="scientific">Hoylesella buccalis DNF00853</name>
    <dbReference type="NCBI Taxonomy" id="1401074"/>
    <lineage>
        <taxon>Bacteria</taxon>
        <taxon>Pseudomonadati</taxon>
        <taxon>Bacteroidota</taxon>
        <taxon>Bacteroidia</taxon>
        <taxon>Bacteroidales</taxon>
        <taxon>Prevotellaceae</taxon>
        <taxon>Hoylesella</taxon>
    </lineage>
</organism>
<dbReference type="SUPFAM" id="SSF48295">
    <property type="entry name" value="TrpR-like"/>
    <property type="match status" value="1"/>
</dbReference>
<feature type="binding site" evidence="8">
    <location>
        <position position="179"/>
    </location>
    <ligand>
        <name>ATP</name>
        <dbReference type="ChEBI" id="CHEBI:30616"/>
    </ligand>
</feature>
<comment type="domain">
    <text evidence="8">Domain I is involved in oligomerization and binding regulators, domain II is flexibile and of varying length in different bacteria, domain III forms the AAA+ region, while domain IV binds dsDNA.</text>
</comment>
<dbReference type="GO" id="GO:0005737">
    <property type="term" value="C:cytoplasm"/>
    <property type="evidence" value="ECO:0007669"/>
    <property type="project" value="UniProtKB-SubCell"/>
</dbReference>
<dbReference type="Pfam" id="PF00308">
    <property type="entry name" value="Bac_DnaA"/>
    <property type="match status" value="1"/>
</dbReference>
<dbReference type="InterPro" id="IPR024633">
    <property type="entry name" value="DnaA_N_dom"/>
</dbReference>
<name>A0A095ZJ67_9BACT</name>
<dbReference type="InterPro" id="IPR020591">
    <property type="entry name" value="Chromosome_initiator_DnaA-like"/>
</dbReference>